<accession>A0AAV4VQF8</accession>
<dbReference type="EMBL" id="BPLQ01013513">
    <property type="protein sequence ID" value="GIY72711.1"/>
    <property type="molecule type" value="Genomic_DNA"/>
</dbReference>
<organism evidence="1 2">
    <name type="scientific">Caerostris darwini</name>
    <dbReference type="NCBI Taxonomy" id="1538125"/>
    <lineage>
        <taxon>Eukaryota</taxon>
        <taxon>Metazoa</taxon>
        <taxon>Ecdysozoa</taxon>
        <taxon>Arthropoda</taxon>
        <taxon>Chelicerata</taxon>
        <taxon>Arachnida</taxon>
        <taxon>Araneae</taxon>
        <taxon>Araneomorphae</taxon>
        <taxon>Entelegynae</taxon>
        <taxon>Araneoidea</taxon>
        <taxon>Araneidae</taxon>
        <taxon>Caerostris</taxon>
    </lineage>
</organism>
<dbReference type="Proteomes" id="UP001054837">
    <property type="component" value="Unassembled WGS sequence"/>
</dbReference>
<gene>
    <name evidence="1" type="ORF">CDAR_210691</name>
</gene>
<evidence type="ECO:0000313" key="1">
    <source>
        <dbReference type="EMBL" id="GIY72711.1"/>
    </source>
</evidence>
<reference evidence="1 2" key="1">
    <citation type="submission" date="2021-06" db="EMBL/GenBank/DDBJ databases">
        <title>Caerostris darwini draft genome.</title>
        <authorList>
            <person name="Kono N."/>
            <person name="Arakawa K."/>
        </authorList>
    </citation>
    <scope>NUCLEOTIDE SEQUENCE [LARGE SCALE GENOMIC DNA]</scope>
</reference>
<keyword evidence="2" id="KW-1185">Reference proteome</keyword>
<evidence type="ECO:0000313" key="2">
    <source>
        <dbReference type="Proteomes" id="UP001054837"/>
    </source>
</evidence>
<comment type="caution">
    <text evidence="1">The sequence shown here is derived from an EMBL/GenBank/DDBJ whole genome shotgun (WGS) entry which is preliminary data.</text>
</comment>
<dbReference type="AlphaFoldDB" id="A0AAV4VQF8"/>
<sequence>MVSPFTFGDEYPQRPTVQVTRNQVWNGWDTNVCVGRSPLGNQDCFSAFLDIRYRIGKLFRDVWLKDHFQRMLLLFCQWMLTTNDLHWIVHSLVTMVDLDIGRTFEVALFMMC</sequence>
<protein>
    <submittedName>
        <fullName evidence="1">Uncharacterized protein</fullName>
    </submittedName>
</protein>
<name>A0AAV4VQF8_9ARAC</name>
<proteinExistence type="predicted"/>